<feature type="compositionally biased region" description="Low complexity" evidence="1">
    <location>
        <begin position="106"/>
        <end position="137"/>
    </location>
</feature>
<dbReference type="Proteomes" id="UP001628179">
    <property type="component" value="Unassembled WGS sequence"/>
</dbReference>
<accession>A0ABQ0G9U1</accession>
<evidence type="ECO:0000313" key="4">
    <source>
        <dbReference type="Proteomes" id="UP001628179"/>
    </source>
</evidence>
<feature type="signal peptide" evidence="2">
    <location>
        <begin position="1"/>
        <end position="20"/>
    </location>
</feature>
<dbReference type="GeneID" id="98175439"/>
<protein>
    <submittedName>
        <fullName evidence="3">Uncharacterized protein</fullName>
    </submittedName>
</protein>
<evidence type="ECO:0000256" key="1">
    <source>
        <dbReference type="SAM" id="MobiDB-lite"/>
    </source>
</evidence>
<dbReference type="EMBL" id="BAAFSV010000002">
    <property type="protein sequence ID" value="GAB1314486.1"/>
    <property type="molecule type" value="Genomic_DNA"/>
</dbReference>
<reference evidence="3 4" key="1">
    <citation type="submission" date="2024-09" db="EMBL/GenBank/DDBJ databases">
        <title>Itraconazole resistance in Madurella fahalii resulting from another homologue of gene encoding cytochrome P450 14-alpha sterol demethylase (CYP51).</title>
        <authorList>
            <person name="Yoshioka I."/>
            <person name="Fahal A.H."/>
            <person name="Kaneko S."/>
            <person name="Yaguchi T."/>
        </authorList>
    </citation>
    <scope>NUCLEOTIDE SEQUENCE [LARGE SCALE GENOMIC DNA]</scope>
    <source>
        <strain evidence="3 4">IFM 68171</strain>
    </source>
</reference>
<feature type="chain" id="PRO_5045749485" evidence="2">
    <location>
        <begin position="21"/>
        <end position="182"/>
    </location>
</feature>
<comment type="caution">
    <text evidence="3">The sequence shown here is derived from an EMBL/GenBank/DDBJ whole genome shotgun (WGS) entry which is preliminary data.</text>
</comment>
<evidence type="ECO:0000256" key="2">
    <source>
        <dbReference type="SAM" id="SignalP"/>
    </source>
</evidence>
<organism evidence="3 4">
    <name type="scientific">Madurella fahalii</name>
    <dbReference type="NCBI Taxonomy" id="1157608"/>
    <lineage>
        <taxon>Eukaryota</taxon>
        <taxon>Fungi</taxon>
        <taxon>Dikarya</taxon>
        <taxon>Ascomycota</taxon>
        <taxon>Pezizomycotina</taxon>
        <taxon>Sordariomycetes</taxon>
        <taxon>Sordariomycetidae</taxon>
        <taxon>Sordariales</taxon>
        <taxon>Sordariales incertae sedis</taxon>
        <taxon>Madurella</taxon>
    </lineage>
</organism>
<dbReference type="RefSeq" id="XP_070916217.1">
    <property type="nucleotide sequence ID" value="XM_071060116.1"/>
</dbReference>
<feature type="region of interest" description="Disordered" evidence="1">
    <location>
        <begin position="98"/>
        <end position="182"/>
    </location>
</feature>
<name>A0ABQ0G9U1_9PEZI</name>
<gene>
    <name evidence="3" type="ORF">MFIFM68171_04696</name>
</gene>
<evidence type="ECO:0000313" key="3">
    <source>
        <dbReference type="EMBL" id="GAB1314486.1"/>
    </source>
</evidence>
<proteinExistence type="predicted"/>
<feature type="compositionally biased region" description="Polar residues" evidence="1">
    <location>
        <begin position="138"/>
        <end position="148"/>
    </location>
</feature>
<keyword evidence="4" id="KW-1185">Reference proteome</keyword>
<sequence length="182" mass="18555">MHSLHFSSYLVALAAFSANAALHNSDAADALLMGRQMPGTPLYECHENCGNTIRLGRDPNPCDNNDWVSAYEACLECALEFDIWRIYSTGVTRVAESCGLSPSPVPASSTPTSTSTSASGSGSAAPSETSAATTGTSNAVTEISSTATDAPVSSDVVTEPATTSSPDQTGGGVSEPTPTTVC</sequence>
<keyword evidence="2" id="KW-0732">Signal</keyword>